<evidence type="ECO:0000313" key="5">
    <source>
        <dbReference type="Proteomes" id="UP000326994"/>
    </source>
</evidence>
<keyword evidence="5" id="KW-1185">Reference proteome</keyword>
<protein>
    <recommendedName>
        <fullName evidence="3">Secretion system C-terminal sorting domain-containing protein</fullName>
    </recommendedName>
</protein>
<dbReference type="NCBIfam" id="TIGR04183">
    <property type="entry name" value="Por_Secre_tail"/>
    <property type="match status" value="1"/>
</dbReference>
<evidence type="ECO:0000259" key="3">
    <source>
        <dbReference type="Pfam" id="PF18962"/>
    </source>
</evidence>
<evidence type="ECO:0000313" key="4">
    <source>
        <dbReference type="EMBL" id="GEQ84509.1"/>
    </source>
</evidence>
<sequence>MKKFYLLIGLFLFSVSSVVAQYECNNLAYTYYLKQINAGGINQWIFYNDEVTNVTLTCPDDGNGDFNFVTTFCKTGRANVVSNGNGTVSFLNQEFLLDGDSCVQDDNPAFEDAFYSFFTDDLNDEFTFQYGWIHGGEPPGPEFINFLYIYNSSNEYVYFEDYPNGLLDVNNNTLHSISISPNPAEDLVTIAHDNFESTVSQISIINIQGTLITTYEADDNFSQVDVSLLETGIYFLIIETNEGNNFIERFVKK</sequence>
<evidence type="ECO:0000256" key="1">
    <source>
        <dbReference type="ARBA" id="ARBA00022729"/>
    </source>
</evidence>
<dbReference type="InterPro" id="IPR026444">
    <property type="entry name" value="Secre_tail"/>
</dbReference>
<gene>
    <name evidence="4" type="ORF">ULMS_00170</name>
</gene>
<accession>A0A5J4FWT9</accession>
<dbReference type="AlphaFoldDB" id="A0A5J4FWT9"/>
<feature type="domain" description="Secretion system C-terminal sorting" evidence="3">
    <location>
        <begin position="179"/>
        <end position="248"/>
    </location>
</feature>
<proteinExistence type="predicted"/>
<dbReference type="Proteomes" id="UP000326994">
    <property type="component" value="Unassembled WGS sequence"/>
</dbReference>
<comment type="caution">
    <text evidence="4">The sequence shown here is derived from an EMBL/GenBank/DDBJ whole genome shotgun (WGS) entry which is preliminary data.</text>
</comment>
<dbReference type="OrthoDB" id="1288696at2"/>
<name>A0A5J4FWT9_9FLAO</name>
<evidence type="ECO:0000256" key="2">
    <source>
        <dbReference type="SAM" id="SignalP"/>
    </source>
</evidence>
<keyword evidence="1 2" id="KW-0732">Signal</keyword>
<feature type="signal peptide" evidence="2">
    <location>
        <begin position="1"/>
        <end position="20"/>
    </location>
</feature>
<reference evidence="4 5" key="1">
    <citation type="submission" date="2019-08" db="EMBL/GenBank/DDBJ databases">
        <title>Ulvibacter marinistellae sp. nov., isolated from a starfish, Patiria pectinifera.</title>
        <authorList>
            <person name="Kawano K."/>
            <person name="Ushijima N."/>
            <person name="Kihara M."/>
            <person name="Itoh H."/>
        </authorList>
    </citation>
    <scope>NUCLEOTIDE SEQUENCE [LARGE SCALE GENOMIC DNA]</scope>
    <source>
        <strain evidence="4 5">KK4</strain>
    </source>
</reference>
<dbReference type="RefSeq" id="WP_151892472.1">
    <property type="nucleotide sequence ID" value="NZ_BKCF01000001.1"/>
</dbReference>
<feature type="chain" id="PRO_5023871151" description="Secretion system C-terminal sorting domain-containing protein" evidence="2">
    <location>
        <begin position="21"/>
        <end position="253"/>
    </location>
</feature>
<dbReference type="Pfam" id="PF18962">
    <property type="entry name" value="Por_Secre_tail"/>
    <property type="match status" value="1"/>
</dbReference>
<organism evidence="4 5">
    <name type="scientific">Patiriisocius marinistellae</name>
    <dbReference type="NCBI Taxonomy" id="2494560"/>
    <lineage>
        <taxon>Bacteria</taxon>
        <taxon>Pseudomonadati</taxon>
        <taxon>Bacteroidota</taxon>
        <taxon>Flavobacteriia</taxon>
        <taxon>Flavobacteriales</taxon>
        <taxon>Flavobacteriaceae</taxon>
        <taxon>Patiriisocius</taxon>
    </lineage>
</organism>
<dbReference type="EMBL" id="BKCF01000001">
    <property type="protein sequence ID" value="GEQ84509.1"/>
    <property type="molecule type" value="Genomic_DNA"/>
</dbReference>